<dbReference type="RefSeq" id="WP_118107074.1">
    <property type="nucleotide sequence ID" value="NZ_QRYW01000002.1"/>
</dbReference>
<dbReference type="InterPro" id="IPR043129">
    <property type="entry name" value="ATPase_NBD"/>
</dbReference>
<reference evidence="2 3" key="1">
    <citation type="submission" date="2018-08" db="EMBL/GenBank/DDBJ databases">
        <title>A genome reference for cultivated species of the human gut microbiota.</title>
        <authorList>
            <person name="Zou Y."/>
            <person name="Xue W."/>
            <person name="Luo G."/>
        </authorList>
    </citation>
    <scope>NUCLEOTIDE SEQUENCE [LARGE SCALE GENOMIC DNA]</scope>
    <source>
        <strain evidence="2 3">AF14-6AC</strain>
    </source>
</reference>
<evidence type="ECO:0000256" key="1">
    <source>
        <dbReference type="ARBA" id="ARBA00006479"/>
    </source>
</evidence>
<dbReference type="EMBL" id="QRYW01000002">
    <property type="protein sequence ID" value="RGV30360.1"/>
    <property type="molecule type" value="Genomic_DNA"/>
</dbReference>
<dbReference type="SUPFAM" id="SSF53067">
    <property type="entry name" value="Actin-like ATPase domain"/>
    <property type="match status" value="1"/>
</dbReference>
<dbReference type="Pfam" id="PF00480">
    <property type="entry name" value="ROK"/>
    <property type="match status" value="1"/>
</dbReference>
<comment type="similarity">
    <text evidence="1">Belongs to the ROK (NagC/XylR) family.</text>
</comment>
<evidence type="ECO:0000313" key="2">
    <source>
        <dbReference type="EMBL" id="RGV30360.1"/>
    </source>
</evidence>
<dbReference type="PANTHER" id="PTHR18964">
    <property type="entry name" value="ROK (REPRESSOR, ORF, KINASE) FAMILY"/>
    <property type="match status" value="1"/>
</dbReference>
<name>A0A412WSR9_9BACT</name>
<evidence type="ECO:0000313" key="3">
    <source>
        <dbReference type="Proteomes" id="UP000283426"/>
    </source>
</evidence>
<proteinExistence type="inferred from homology"/>
<dbReference type="InterPro" id="IPR000600">
    <property type="entry name" value="ROK"/>
</dbReference>
<dbReference type="Gene3D" id="3.30.420.40">
    <property type="match status" value="2"/>
</dbReference>
<dbReference type="Proteomes" id="UP000283426">
    <property type="component" value="Unassembled WGS sequence"/>
</dbReference>
<dbReference type="CDD" id="cd23763">
    <property type="entry name" value="ASKHA_ATPase_ROK"/>
    <property type="match status" value="1"/>
</dbReference>
<accession>A0A412WSR9</accession>
<sequence length="367" mass="40281">MYQTDKRTVITLDAGGTNFVFGAIRGNQDVIKPISLPSNSHDLGQCLETLERGFREVINALDEKPVAISFAFPGPADYPNGIIGGYLPNFPSFRDGVALGPFLEDKFGIPVFINNDADLFAYGEALAGALPEINSKLERLNSAKRYKNLLGYTWGTGFGFGFTVNGQMHIGDNSCVETFCLRNKKYPDVICEDGVAIHALKREYAKNSGDTDHNLEPKDMFDIAEGTREGNREAVLKTFEDYGEIAGDAMATAATLIDGLIVIGGGITAARKYIMPALLKEMRGQLQRMNGETISQLQFKVYDLDDFNEFVEFAKGGSRELKIYGTDKSVVYDPMKRIGITISKLGASRAISLGAYAFALQQIDRQE</sequence>
<gene>
    <name evidence="2" type="ORF">DWW24_01420</name>
</gene>
<dbReference type="PANTHER" id="PTHR18964:SF149">
    <property type="entry name" value="BIFUNCTIONAL UDP-N-ACETYLGLUCOSAMINE 2-EPIMERASE_N-ACETYLMANNOSAMINE KINASE"/>
    <property type="match status" value="1"/>
</dbReference>
<protein>
    <submittedName>
        <fullName evidence="2">ROK family protein</fullName>
    </submittedName>
</protein>
<comment type="caution">
    <text evidence="2">The sequence shown here is derived from an EMBL/GenBank/DDBJ whole genome shotgun (WGS) entry which is preliminary data.</text>
</comment>
<dbReference type="AlphaFoldDB" id="A0A412WSR9"/>
<organism evidence="2 3">
    <name type="scientific">Odoribacter splanchnicus</name>
    <dbReference type="NCBI Taxonomy" id="28118"/>
    <lineage>
        <taxon>Bacteria</taxon>
        <taxon>Pseudomonadati</taxon>
        <taxon>Bacteroidota</taxon>
        <taxon>Bacteroidia</taxon>
        <taxon>Bacteroidales</taxon>
        <taxon>Odoribacteraceae</taxon>
        <taxon>Odoribacter</taxon>
    </lineage>
</organism>